<dbReference type="EMBL" id="OU895877">
    <property type="protein sequence ID" value="CAG9797610.1"/>
    <property type="molecule type" value="Genomic_DNA"/>
</dbReference>
<gene>
    <name evidence="1" type="ORF">CHIRRI_LOCUS599</name>
</gene>
<reference evidence="1" key="1">
    <citation type="submission" date="2022-01" db="EMBL/GenBank/DDBJ databases">
        <authorList>
            <person name="King R."/>
        </authorList>
    </citation>
    <scope>NUCLEOTIDE SEQUENCE</scope>
</reference>
<proteinExistence type="predicted"/>
<evidence type="ECO:0000313" key="1">
    <source>
        <dbReference type="EMBL" id="CAG9797610.1"/>
    </source>
</evidence>
<name>A0A9N9RGQ5_9DIPT</name>
<reference evidence="1" key="2">
    <citation type="submission" date="2022-10" db="EMBL/GenBank/DDBJ databases">
        <authorList>
            <consortium name="ENA_rothamsted_submissions"/>
            <consortium name="culmorum"/>
            <person name="King R."/>
        </authorList>
    </citation>
    <scope>NUCLEOTIDE SEQUENCE</scope>
</reference>
<evidence type="ECO:0008006" key="3">
    <source>
        <dbReference type="Google" id="ProtNLM"/>
    </source>
</evidence>
<dbReference type="OrthoDB" id="6599787at2759"/>
<evidence type="ECO:0000313" key="2">
    <source>
        <dbReference type="Proteomes" id="UP001153620"/>
    </source>
</evidence>
<protein>
    <recommendedName>
        <fullName evidence="3">DUF4485 domain-containing protein</fullName>
    </recommendedName>
</protein>
<sequence length="181" mass="21362">MESAQLTQIDGSYLDKEFSHYVILAQDLMRQMKSSEDRRICARYMTQCNKMKSDNLNIKYHRNRFFRYMLKTMKKTVENQAIQKDYFFHLPEEMQMGDKNEMKPQWSADGRTYVAAKIIPGYATLIYMAVTSKTEDGWDHDGFAKFSSYLPDVNVDEILRMAKMNMNKVDNDEINENQAED</sequence>
<dbReference type="Proteomes" id="UP001153620">
    <property type="component" value="Chromosome 1"/>
</dbReference>
<keyword evidence="2" id="KW-1185">Reference proteome</keyword>
<dbReference type="AlphaFoldDB" id="A0A9N9RGQ5"/>
<organism evidence="1 2">
    <name type="scientific">Chironomus riparius</name>
    <dbReference type="NCBI Taxonomy" id="315576"/>
    <lineage>
        <taxon>Eukaryota</taxon>
        <taxon>Metazoa</taxon>
        <taxon>Ecdysozoa</taxon>
        <taxon>Arthropoda</taxon>
        <taxon>Hexapoda</taxon>
        <taxon>Insecta</taxon>
        <taxon>Pterygota</taxon>
        <taxon>Neoptera</taxon>
        <taxon>Endopterygota</taxon>
        <taxon>Diptera</taxon>
        <taxon>Nematocera</taxon>
        <taxon>Chironomoidea</taxon>
        <taxon>Chironomidae</taxon>
        <taxon>Chironominae</taxon>
        <taxon>Chironomus</taxon>
    </lineage>
</organism>
<accession>A0A9N9RGQ5</accession>